<keyword evidence="10 13" id="KW-1133">Transmembrane helix</keyword>
<evidence type="ECO:0000256" key="1">
    <source>
        <dbReference type="ARBA" id="ARBA00000156"/>
    </source>
</evidence>
<dbReference type="PRINTS" id="PR00363">
    <property type="entry name" value="CYTOCHROMEB5"/>
</dbReference>
<dbReference type="Gene3D" id="3.40.50.150">
    <property type="entry name" value="Vaccinia Virus protein VP39"/>
    <property type="match status" value="1"/>
</dbReference>
<feature type="transmembrane region" description="Helical" evidence="13">
    <location>
        <begin position="312"/>
        <end position="330"/>
    </location>
</feature>
<dbReference type="InterPro" id="IPR002610">
    <property type="entry name" value="Peptidase_S54_rhomboid-like"/>
</dbReference>
<keyword evidence="16" id="KW-1185">Reference proteome</keyword>
<protein>
    <recommendedName>
        <fullName evidence="13">Rhomboid-like protease</fullName>
        <ecNumber evidence="13">3.4.21.105</ecNumber>
    </recommendedName>
</protein>
<evidence type="ECO:0000313" key="16">
    <source>
        <dbReference type="Proteomes" id="UP000591131"/>
    </source>
</evidence>
<dbReference type="PROSITE" id="PS50255">
    <property type="entry name" value="CYTOCHROME_B5_2"/>
    <property type="match status" value="1"/>
</dbReference>
<feature type="transmembrane region" description="Helical" evidence="13">
    <location>
        <begin position="468"/>
        <end position="489"/>
    </location>
</feature>
<dbReference type="GO" id="GO:0046872">
    <property type="term" value="F:metal ion binding"/>
    <property type="evidence" value="ECO:0007669"/>
    <property type="project" value="UniProtKB-KW"/>
</dbReference>
<comment type="caution">
    <text evidence="15">The sequence shown here is derived from an EMBL/GenBank/DDBJ whole genome shotgun (WGS) entry which is preliminary data.</text>
</comment>
<dbReference type="InterPro" id="IPR036400">
    <property type="entry name" value="Cyt_B5-like_heme/steroid_sf"/>
</dbReference>
<evidence type="ECO:0000256" key="4">
    <source>
        <dbReference type="ARBA" id="ARBA00022617"/>
    </source>
</evidence>
<dbReference type="SMART" id="SM01117">
    <property type="entry name" value="Cyt-b5"/>
    <property type="match status" value="1"/>
</dbReference>
<keyword evidence="12 13" id="KW-0472">Membrane</keyword>
<keyword evidence="9 13" id="KW-0720">Serine protease</keyword>
<evidence type="ECO:0000256" key="3">
    <source>
        <dbReference type="ARBA" id="ARBA00009045"/>
    </source>
</evidence>
<keyword evidence="6 13" id="KW-0812">Transmembrane</keyword>
<keyword evidence="8 13" id="KW-0378">Hydrolase</keyword>
<dbReference type="Pfam" id="PF05050">
    <property type="entry name" value="Methyltransf_21"/>
    <property type="match status" value="1"/>
</dbReference>
<feature type="transmembrane region" description="Helical" evidence="13">
    <location>
        <begin position="407"/>
        <end position="424"/>
    </location>
</feature>
<feature type="transmembrane region" description="Helical" evidence="13">
    <location>
        <begin position="375"/>
        <end position="395"/>
    </location>
</feature>
<evidence type="ECO:0000256" key="5">
    <source>
        <dbReference type="ARBA" id="ARBA00022670"/>
    </source>
</evidence>
<evidence type="ECO:0000256" key="9">
    <source>
        <dbReference type="ARBA" id="ARBA00022825"/>
    </source>
</evidence>
<reference evidence="15 16" key="1">
    <citation type="submission" date="2020-04" db="EMBL/GenBank/DDBJ databases">
        <title>Perkinsus chesapeaki whole genome sequence.</title>
        <authorList>
            <person name="Bogema D.R."/>
        </authorList>
    </citation>
    <scope>NUCLEOTIDE SEQUENCE [LARGE SCALE GENOMIC DNA]</scope>
    <source>
        <strain evidence="15">ATCC PRA-425</strain>
    </source>
</reference>
<evidence type="ECO:0000313" key="15">
    <source>
        <dbReference type="EMBL" id="KAF4674482.1"/>
    </source>
</evidence>
<gene>
    <name evidence="15" type="primary">RHBDL2</name>
    <name evidence="15" type="ORF">FOL47_009165</name>
</gene>
<feature type="transmembrane region" description="Helical" evidence="13">
    <location>
        <begin position="114"/>
        <end position="136"/>
    </location>
</feature>
<name>A0A7J6MSC7_PERCH</name>
<dbReference type="PANTHER" id="PTHR22936">
    <property type="entry name" value="RHOMBOID-RELATED"/>
    <property type="match status" value="1"/>
</dbReference>
<dbReference type="Pfam" id="PF01694">
    <property type="entry name" value="Rhomboid"/>
    <property type="match status" value="1"/>
</dbReference>
<dbReference type="GO" id="GO:0006508">
    <property type="term" value="P:proteolysis"/>
    <property type="evidence" value="ECO:0007669"/>
    <property type="project" value="UniProtKB-KW"/>
</dbReference>
<feature type="transmembrane region" description="Helical" evidence="13">
    <location>
        <begin position="430"/>
        <end position="447"/>
    </location>
</feature>
<dbReference type="InterPro" id="IPR029063">
    <property type="entry name" value="SAM-dependent_MTases_sf"/>
</dbReference>
<evidence type="ECO:0000259" key="14">
    <source>
        <dbReference type="PROSITE" id="PS50255"/>
    </source>
</evidence>
<comment type="function">
    <text evidence="13">Serine protease involved in intramembrane proteolysis.</text>
</comment>
<dbReference type="EC" id="3.4.21.105" evidence="13"/>
<dbReference type="InterPro" id="IPR018506">
    <property type="entry name" value="Cyt_B5_heme-BS"/>
</dbReference>
<evidence type="ECO:0000256" key="11">
    <source>
        <dbReference type="ARBA" id="ARBA00023004"/>
    </source>
</evidence>
<dbReference type="SUPFAM" id="SSF53335">
    <property type="entry name" value="S-adenosyl-L-methionine-dependent methyltransferases"/>
    <property type="match status" value="1"/>
</dbReference>
<organism evidence="15 16">
    <name type="scientific">Perkinsus chesapeaki</name>
    <name type="common">Clam parasite</name>
    <name type="synonym">Perkinsus andrewsi</name>
    <dbReference type="NCBI Taxonomy" id="330153"/>
    <lineage>
        <taxon>Eukaryota</taxon>
        <taxon>Sar</taxon>
        <taxon>Alveolata</taxon>
        <taxon>Perkinsozoa</taxon>
        <taxon>Perkinsea</taxon>
        <taxon>Perkinsida</taxon>
        <taxon>Perkinsidae</taxon>
        <taxon>Perkinsus</taxon>
    </lineage>
</organism>
<keyword evidence="4" id="KW-0349">Heme</keyword>
<sequence length="1713" mass="189301">MAAAATNSVPKDTPPKESVKVYTKAEVEAHNKSDNCWIVVHGSVYDVTEFVESHPGGPEVITTISGGNVTDDFEEIGHSDEARKQARAHRIGVLEGYEDSKGIPMNSELESSGGVIGVGVLPVILIAGVALVAYYVGERVLEMDIDGADCGLKVDGGEGGESEPEPEEIADAPRLAAAAVAAAEPTSSIFESVVEDTTGLAMMATTASVLVKGLFIKGITMNPKAMVLLSMAPGGLGPMRYVAPPPMMHHETFAELIFPGFDSRSFIWRISCLQVLEFITSLAVGQQNGAPATCTLYLMGASWGPSIAKGGLWRLLAPMGLHANMLHLFFNIFFQLRMGFGMERQFGFKKFMSLYLLCGLVGNLISVAVDPFKLAVGASTAGFGLVGVWLAEIFLSWHVLGPHRDRTMVWVAFVTVGCIVMSTMQPNIDMFGHFGGALAGFLAANMLSDMPEQYKPRWYDAARIGSGIALASLIGVCGAKIGLYTPSWYDTSTEDILLVDDSQPDFAFCRLLLSDNSSSIPGGSITLLNSLTKLPPSSVTRWEAGFGVAVVQCDGCDLMAEVLRRRQFDKIVLNFPHGNLPKILRGPSPAPAKASDKSALRGRKSSRVAVVESEVCGRAEDPVPEDGRMPPSLNQYLLSVFAAAKATLRRRPNGELHLRLPRSKVMNRPGRFLERAVYHSGFKLIRTVSLANDAGSSLTRLGYKPRDIAGRRIDLSDSITLVFAVSDDAPLADDRDFIGDSLILSQNVAVQSDEMELWEKERQEIIRRQRLAVDKELEQEYARMKEEVDRECSESMERATGEIENELTKCRNEWAEEQQRAMYKALEAFLRQHHHQQTDEFAREELQELLRLSMSEASHLLEECSPLNLSEPPGRRNTVQNILSQAHEAQWRWYGALTDALEGFASNLERTCRGGADMLKDVHRLEQQEGGCIERPGGGVNEIAELIPSRESINIRSDGHSRRVARLVKEISDHTDEARKRLGAERVDLSKKVVSIVGERAKRGSPEVTESNWSNQALTNAFQDVQDKRKQLLRVTSLKKSMDPVVLRSNGLQKSERDTAADRIQLCFPDIEQTASAVVGSAMNGSKSSVIEQLIREKAAGGTQAGDILATVDEAFERYREKTKSESDAAHEQLAQCIGTLVSEHNNLLCGEGTIQKSLIDAIEQALELLAKIDPKLTTRITEAIFSGYDYLEELPPSLAGYLEELASRMEVHDLEEDLALARENSSKSVDGRRHMLQDMNERLTRLSAHEELPRILNYYLPPDYLFDVGRELLQHADEVPFSHLGRITLYSIWLEGEYVAGRSRPFYWSELRRALLNLSWSEGVSMPQWNTFMALARLQKVVISKHGYNSSAPVEPKCLALASEIRNTLVNMNGLDEVKQAGDLHSVWVRYCTGRSDTVIYNFPYEGIFGALDRAGLPKVVRQFCKCREPASVDTCKCFVEKALLEGNFQGYEEPWDADFLMVLPQTRETAAQIARNVGPFILKACWQVVWELYLAPRVEREVVFVEVGAHFGDAALTAAALFAKSNRPLRVIAYEPQKEAFECMQASINLNGFVNVTASRKALVSTKQYRTSQTASFGLYEESSVHGTLLGSSPFSNDRTVAEEVPSSTLDVELADGDFPIDLLVVHTNGAELHVLKGATKLLKSGRVKTVKFRFYGKAQFEEDGKVIRGADKLEELDGLLKEAGCRDIWHEKDIKHADEFGVIARHCSRH</sequence>
<dbReference type="InterPro" id="IPR022764">
    <property type="entry name" value="Peptidase_S54_rhomboid_dom"/>
</dbReference>
<evidence type="ECO:0000256" key="8">
    <source>
        <dbReference type="ARBA" id="ARBA00022801"/>
    </source>
</evidence>
<proteinExistence type="inferred from homology"/>
<dbReference type="GO" id="GO:0016020">
    <property type="term" value="C:membrane"/>
    <property type="evidence" value="ECO:0007669"/>
    <property type="project" value="UniProtKB-SubCell"/>
</dbReference>
<comment type="subcellular location">
    <subcellularLocation>
        <location evidence="2 13">Membrane</location>
        <topology evidence="2 13">Multi-pass membrane protein</topology>
    </subcellularLocation>
</comment>
<comment type="catalytic activity">
    <reaction evidence="1 13">
        <text>Cleaves type-1 transmembrane domains using a catalytic dyad composed of serine and histidine that are contributed by different transmembrane domains.</text>
        <dbReference type="EC" id="3.4.21.105"/>
    </reaction>
</comment>
<dbReference type="SUPFAM" id="SSF144091">
    <property type="entry name" value="Rhomboid-like"/>
    <property type="match status" value="1"/>
</dbReference>
<dbReference type="PANTHER" id="PTHR22936:SF69">
    <property type="entry name" value="RHOMBOID-LIKE PROTEIN"/>
    <property type="match status" value="1"/>
</dbReference>
<dbReference type="FunFam" id="3.10.120.10:FF:000007">
    <property type="entry name" value="Sulfite oxidase, mitochondrial"/>
    <property type="match status" value="1"/>
</dbReference>
<evidence type="ECO:0000256" key="10">
    <source>
        <dbReference type="ARBA" id="ARBA00022989"/>
    </source>
</evidence>
<evidence type="ECO:0000256" key="6">
    <source>
        <dbReference type="ARBA" id="ARBA00022692"/>
    </source>
</evidence>
<evidence type="ECO:0000256" key="12">
    <source>
        <dbReference type="ARBA" id="ARBA00023136"/>
    </source>
</evidence>
<accession>A0A7J6MSC7</accession>
<dbReference type="Proteomes" id="UP000591131">
    <property type="component" value="Unassembled WGS sequence"/>
</dbReference>
<evidence type="ECO:0000256" key="7">
    <source>
        <dbReference type="ARBA" id="ARBA00022723"/>
    </source>
</evidence>
<feature type="transmembrane region" description="Helical" evidence="13">
    <location>
        <begin position="351"/>
        <end position="369"/>
    </location>
</feature>
<keyword evidence="11" id="KW-0408">Iron</keyword>
<dbReference type="EMBL" id="JAAPAO010000062">
    <property type="protein sequence ID" value="KAF4674482.1"/>
    <property type="molecule type" value="Genomic_DNA"/>
</dbReference>
<dbReference type="GO" id="GO:0004252">
    <property type="term" value="F:serine-type endopeptidase activity"/>
    <property type="evidence" value="ECO:0007669"/>
    <property type="project" value="InterPro"/>
</dbReference>
<dbReference type="OrthoDB" id="418595at2759"/>
<comment type="similarity">
    <text evidence="3 13">Belongs to the peptidase S54 family.</text>
</comment>
<dbReference type="GO" id="GO:0020037">
    <property type="term" value="F:heme binding"/>
    <property type="evidence" value="ECO:0007669"/>
    <property type="project" value="InterPro"/>
</dbReference>
<keyword evidence="7" id="KW-0479">Metal-binding</keyword>
<dbReference type="Gene3D" id="1.20.1540.10">
    <property type="entry name" value="Rhomboid-like"/>
    <property type="match status" value="1"/>
</dbReference>
<dbReference type="Gene3D" id="3.10.120.10">
    <property type="entry name" value="Cytochrome b5-like heme/steroid binding domain"/>
    <property type="match status" value="1"/>
</dbReference>
<dbReference type="InterPro" id="IPR035952">
    <property type="entry name" value="Rhomboid-like_sf"/>
</dbReference>
<evidence type="ECO:0000256" key="13">
    <source>
        <dbReference type="RuleBase" id="RU362115"/>
    </source>
</evidence>
<dbReference type="Pfam" id="PF00173">
    <property type="entry name" value="Cyt-b5"/>
    <property type="match status" value="1"/>
</dbReference>
<dbReference type="InterPro" id="IPR001199">
    <property type="entry name" value="Cyt_B5-like_heme/steroid-bd"/>
</dbReference>
<dbReference type="NCBIfam" id="TIGR01444">
    <property type="entry name" value="fkbM_fam"/>
    <property type="match status" value="1"/>
</dbReference>
<dbReference type="SUPFAM" id="SSF55856">
    <property type="entry name" value="Cytochrome b5-like heme/steroid binding domain"/>
    <property type="match status" value="1"/>
</dbReference>
<dbReference type="InterPro" id="IPR006342">
    <property type="entry name" value="FkbM_mtfrase"/>
</dbReference>
<dbReference type="PROSITE" id="PS00191">
    <property type="entry name" value="CYTOCHROME_B5_1"/>
    <property type="match status" value="1"/>
</dbReference>
<feature type="domain" description="Cytochrome b5 heme-binding" evidence="14">
    <location>
        <begin position="19"/>
        <end position="95"/>
    </location>
</feature>
<keyword evidence="5 13" id="KW-0645">Protease</keyword>
<evidence type="ECO:0000256" key="2">
    <source>
        <dbReference type="ARBA" id="ARBA00004141"/>
    </source>
</evidence>